<dbReference type="SUPFAM" id="SSF51556">
    <property type="entry name" value="Metallo-dependent hydrolases"/>
    <property type="match status" value="1"/>
</dbReference>
<dbReference type="PANTHER" id="PTHR43135:SF3">
    <property type="entry name" value="ALPHA-D-RIBOSE 1-METHYLPHOSPHONATE 5-TRIPHOSPHATE DIPHOSPHATASE"/>
    <property type="match status" value="1"/>
</dbReference>
<dbReference type="Gene3D" id="2.30.40.10">
    <property type="entry name" value="Urease, subunit C, domain 1"/>
    <property type="match status" value="1"/>
</dbReference>
<dbReference type="SUPFAM" id="SSF51338">
    <property type="entry name" value="Composite domain of metallo-dependent hydrolases"/>
    <property type="match status" value="1"/>
</dbReference>
<dbReference type="Gene3D" id="3.20.20.140">
    <property type="entry name" value="Metal-dependent hydrolases"/>
    <property type="match status" value="1"/>
</dbReference>
<dbReference type="Proteomes" id="UP000469558">
    <property type="component" value="Unassembled WGS sequence"/>
</dbReference>
<evidence type="ECO:0000313" key="3">
    <source>
        <dbReference type="EMBL" id="TVY82947.1"/>
    </source>
</evidence>
<dbReference type="InterPro" id="IPR006680">
    <property type="entry name" value="Amidohydro-rel"/>
</dbReference>
<protein>
    <recommendedName>
        <fullName evidence="2">Amidohydrolase-related domain-containing protein</fullName>
    </recommendedName>
</protein>
<proteinExistence type="predicted"/>
<evidence type="ECO:0000259" key="2">
    <source>
        <dbReference type="Pfam" id="PF01979"/>
    </source>
</evidence>
<keyword evidence="1" id="KW-0472">Membrane</keyword>
<evidence type="ECO:0000313" key="4">
    <source>
        <dbReference type="Proteomes" id="UP000469558"/>
    </source>
</evidence>
<keyword evidence="4" id="KW-1185">Reference proteome</keyword>
<comment type="caution">
    <text evidence="3">The sequence shown here is derived from an EMBL/GenBank/DDBJ whole genome shotgun (WGS) entry which is preliminary data.</text>
</comment>
<dbReference type="EMBL" id="QGMK01000254">
    <property type="protein sequence ID" value="TVY82947.1"/>
    <property type="molecule type" value="Genomic_DNA"/>
</dbReference>
<evidence type="ECO:0000256" key="1">
    <source>
        <dbReference type="SAM" id="Phobius"/>
    </source>
</evidence>
<feature type="domain" description="Amidohydrolase-related" evidence="2">
    <location>
        <begin position="8"/>
        <end position="307"/>
    </location>
</feature>
<sequence length="323" mass="35137">MLMSAGILRGMLSNGFTTVREVGGAEIAHAKATKEFLIPGPRVFQGGRLLSQMGGHGNDTCCGGSGIRPSNLGRTYNSVAEYLKATRDNIRKGAKHIKVYTSGGIASETDKLEAITTTTKNIGGTLVTAHCYTAGGVYYSIEGGVRGIEHGNIIYYFTAKFIAEKGCFLTLTLALYTFIIMLLYNKFETLERLRKNAIIGAACTKVIRYAEDAGVYIYFGTNATGPTLVMQTYEFVVRAALLLSPVVLKQATINGAKQIGMEGLLNELIPGAYADLLFLNENPLEDIICFDRKEENLVAIMKDGRFVKSHIAGVKAERECSWN</sequence>
<keyword evidence="1" id="KW-1133">Transmembrane helix</keyword>
<dbReference type="InterPro" id="IPR051781">
    <property type="entry name" value="Metallo-dep_Hydrolase"/>
</dbReference>
<reference evidence="3 4" key="1">
    <citation type="submission" date="2018-05" db="EMBL/GenBank/DDBJ databases">
        <title>Genome sequencing and assembly of the regulated plant pathogen Lachnellula willkommii and related sister species for the development of diagnostic species identification markers.</title>
        <authorList>
            <person name="Giroux E."/>
            <person name="Bilodeau G."/>
        </authorList>
    </citation>
    <scope>NUCLEOTIDE SEQUENCE [LARGE SCALE GENOMIC DNA]</scope>
    <source>
        <strain evidence="3 4">CBS 268.59</strain>
    </source>
</reference>
<dbReference type="PANTHER" id="PTHR43135">
    <property type="entry name" value="ALPHA-D-RIBOSE 1-METHYLPHOSPHONATE 5-TRIPHOSPHATE DIPHOSPHATASE"/>
    <property type="match status" value="1"/>
</dbReference>
<dbReference type="InterPro" id="IPR032466">
    <property type="entry name" value="Metal_Hydrolase"/>
</dbReference>
<feature type="transmembrane region" description="Helical" evidence="1">
    <location>
        <begin position="168"/>
        <end position="185"/>
    </location>
</feature>
<organism evidence="3 4">
    <name type="scientific">Lachnellula suecica</name>
    <dbReference type="NCBI Taxonomy" id="602035"/>
    <lineage>
        <taxon>Eukaryota</taxon>
        <taxon>Fungi</taxon>
        <taxon>Dikarya</taxon>
        <taxon>Ascomycota</taxon>
        <taxon>Pezizomycotina</taxon>
        <taxon>Leotiomycetes</taxon>
        <taxon>Helotiales</taxon>
        <taxon>Lachnaceae</taxon>
        <taxon>Lachnellula</taxon>
    </lineage>
</organism>
<dbReference type="Pfam" id="PF01979">
    <property type="entry name" value="Amidohydro_1"/>
    <property type="match status" value="1"/>
</dbReference>
<dbReference type="InterPro" id="IPR011059">
    <property type="entry name" value="Metal-dep_hydrolase_composite"/>
</dbReference>
<accession>A0A8T9CEI2</accession>
<keyword evidence="1" id="KW-0812">Transmembrane</keyword>
<name>A0A8T9CEI2_9HELO</name>
<dbReference type="OrthoDB" id="194468at2759"/>
<dbReference type="GO" id="GO:0016810">
    <property type="term" value="F:hydrolase activity, acting on carbon-nitrogen (but not peptide) bonds"/>
    <property type="evidence" value="ECO:0007669"/>
    <property type="project" value="InterPro"/>
</dbReference>
<dbReference type="AlphaFoldDB" id="A0A8T9CEI2"/>
<gene>
    <name evidence="3" type="primary">YJL213W_0</name>
    <name evidence="3" type="ORF">LSUE1_G003146</name>
</gene>